<evidence type="ECO:0000313" key="2">
    <source>
        <dbReference type="Proteomes" id="UP001234297"/>
    </source>
</evidence>
<dbReference type="EMBL" id="CM056820">
    <property type="protein sequence ID" value="KAJ8615961.1"/>
    <property type="molecule type" value="Genomic_DNA"/>
</dbReference>
<gene>
    <name evidence="1" type="ORF">MRB53_035333</name>
</gene>
<dbReference type="Proteomes" id="UP001234297">
    <property type="component" value="Chromosome 12"/>
</dbReference>
<reference evidence="1 2" key="1">
    <citation type="journal article" date="2022" name="Hortic Res">
        <title>A haplotype resolved chromosomal level avocado genome allows analysis of novel avocado genes.</title>
        <authorList>
            <person name="Nath O."/>
            <person name="Fletcher S.J."/>
            <person name="Hayward A."/>
            <person name="Shaw L.M."/>
            <person name="Masouleh A.K."/>
            <person name="Furtado A."/>
            <person name="Henry R.J."/>
            <person name="Mitter N."/>
        </authorList>
    </citation>
    <scope>NUCLEOTIDE SEQUENCE [LARGE SCALE GENOMIC DNA]</scope>
    <source>
        <strain evidence="2">cv. Hass</strain>
    </source>
</reference>
<organism evidence="1 2">
    <name type="scientific">Persea americana</name>
    <name type="common">Avocado</name>
    <dbReference type="NCBI Taxonomy" id="3435"/>
    <lineage>
        <taxon>Eukaryota</taxon>
        <taxon>Viridiplantae</taxon>
        <taxon>Streptophyta</taxon>
        <taxon>Embryophyta</taxon>
        <taxon>Tracheophyta</taxon>
        <taxon>Spermatophyta</taxon>
        <taxon>Magnoliopsida</taxon>
        <taxon>Magnoliidae</taxon>
        <taxon>Laurales</taxon>
        <taxon>Lauraceae</taxon>
        <taxon>Persea</taxon>
    </lineage>
</organism>
<sequence>MKGGHRRIFRPPVDAQKDRDDDLLLFHEMRRREKERSVNLLLVSDELESNSGNYPLYRIPSAMKGAGNEFFPFESDKNDYDWLKTPPATPLFPSLEMEAAGANFVMQREIPILQPIKHSRFAGHSTSEAPKPIFTPKSTNLKSRSATPNTKPSVTIKPPQTNKPISVPTQKSTQPTPDTRKKSNFPSISAKPMVSNQASSNIGPETSNPKHRPNVTDRPKSRGVSPLVRSRIPATIPGFSYETPPNLRTSAPSDRSTSASRGRPVNPIAGSDRAPSATRVRPMKAIAGSDRAPSATRVRPANPTSLLDRASSATRVRPGNQTTEMKQEGGKAGRQSCSPSMARGRRPELRKEGKLEGGNGFVLGSRMVEKVVNARKSGRGEEQDPRPKFLVSGVDGSGFGRLMSKSSLDMALKHMEIKRNPSNFRHYNTILSGRNSTSTTTSCNSSLSSSPRTSARKEEEIEDEGGVK</sequence>
<keyword evidence="2" id="KW-1185">Reference proteome</keyword>
<protein>
    <submittedName>
        <fullName evidence="1">Uncharacterized protein</fullName>
    </submittedName>
</protein>
<evidence type="ECO:0000313" key="1">
    <source>
        <dbReference type="EMBL" id="KAJ8615961.1"/>
    </source>
</evidence>
<comment type="caution">
    <text evidence="1">The sequence shown here is derived from an EMBL/GenBank/DDBJ whole genome shotgun (WGS) entry which is preliminary data.</text>
</comment>
<accession>A0ACC2K4F2</accession>
<name>A0ACC2K4F2_PERAE</name>
<proteinExistence type="predicted"/>